<dbReference type="OrthoDB" id="5375264at2759"/>
<feature type="compositionally biased region" description="Polar residues" evidence="1">
    <location>
        <begin position="18"/>
        <end position="38"/>
    </location>
</feature>
<sequence length="240" mass="26108">MTTNAETTTVPFIKEEPTSSFTPINTKQTASPNMESNNKASPKPSTPKPSTPKKRTHTPKTHEGKDQTNETAAKTPTKKPKTITTKAILAKANNISPIKKALGPIPTSLDAASTADKAILRMRDDEGLGWKEITAEWCKLTGVTTAVGLSTLRMRYQTMKANFVGFTADDELRLLEHKKQIEQRFEVEKWSRISEAIVADGGAKYASASLQKKFKQLANAAPVSTSTSTSVDADDAVEDE</sequence>
<name>A0A2J5HPP0_9EURO</name>
<gene>
    <name evidence="2" type="ORF">BDW42DRAFT_135066</name>
</gene>
<protein>
    <submittedName>
        <fullName evidence="2">Uncharacterized protein</fullName>
    </submittedName>
</protein>
<reference evidence="3" key="1">
    <citation type="submission" date="2017-12" db="EMBL/GenBank/DDBJ databases">
        <authorList>
            <consortium name="DOE Joint Genome Institute"/>
            <person name="Mondo S.J."/>
            <person name="Kjaerbolling I."/>
            <person name="Vesth T.C."/>
            <person name="Frisvad J.C."/>
            <person name="Nybo J.L."/>
            <person name="Theobald S."/>
            <person name="Kuo A."/>
            <person name="Bowyer P."/>
            <person name="Matsuda Y."/>
            <person name="Lyhne E.K."/>
            <person name="Kogle M.E."/>
            <person name="Clum A."/>
            <person name="Lipzen A."/>
            <person name="Salamov A."/>
            <person name="Ngan C.Y."/>
            <person name="Daum C."/>
            <person name="Chiniquy J."/>
            <person name="Barry K."/>
            <person name="LaButti K."/>
            <person name="Haridas S."/>
            <person name="Simmons B.A."/>
            <person name="Magnuson J.K."/>
            <person name="Mortensen U.H."/>
            <person name="Larsen T.O."/>
            <person name="Grigoriev I.V."/>
            <person name="Baker S.E."/>
            <person name="Andersen M.R."/>
            <person name="Nordberg H.P."/>
            <person name="Cantor M.N."/>
            <person name="Hua S.X."/>
        </authorList>
    </citation>
    <scope>NUCLEOTIDE SEQUENCE [LARGE SCALE GENOMIC DNA]</scope>
    <source>
        <strain evidence="3">IBT 19404</strain>
    </source>
</reference>
<dbReference type="AlphaFoldDB" id="A0A2J5HPP0"/>
<feature type="region of interest" description="Disordered" evidence="1">
    <location>
        <begin position="1"/>
        <end position="82"/>
    </location>
</feature>
<dbReference type="Proteomes" id="UP000235023">
    <property type="component" value="Unassembled WGS sequence"/>
</dbReference>
<dbReference type="EMBL" id="KZ559566">
    <property type="protein sequence ID" value="PLN79076.1"/>
    <property type="molecule type" value="Genomic_DNA"/>
</dbReference>
<evidence type="ECO:0000313" key="2">
    <source>
        <dbReference type="EMBL" id="PLN79076.1"/>
    </source>
</evidence>
<evidence type="ECO:0000313" key="3">
    <source>
        <dbReference type="Proteomes" id="UP000235023"/>
    </source>
</evidence>
<proteinExistence type="predicted"/>
<organism evidence="2 3">
    <name type="scientific">Aspergillus taichungensis</name>
    <dbReference type="NCBI Taxonomy" id="482145"/>
    <lineage>
        <taxon>Eukaryota</taxon>
        <taxon>Fungi</taxon>
        <taxon>Dikarya</taxon>
        <taxon>Ascomycota</taxon>
        <taxon>Pezizomycotina</taxon>
        <taxon>Eurotiomycetes</taxon>
        <taxon>Eurotiomycetidae</taxon>
        <taxon>Eurotiales</taxon>
        <taxon>Aspergillaceae</taxon>
        <taxon>Aspergillus</taxon>
        <taxon>Aspergillus subgen. Circumdati</taxon>
    </lineage>
</organism>
<evidence type="ECO:0000256" key="1">
    <source>
        <dbReference type="SAM" id="MobiDB-lite"/>
    </source>
</evidence>
<feature type="compositionally biased region" description="Polar residues" evidence="1">
    <location>
        <begin position="1"/>
        <end position="10"/>
    </location>
</feature>
<feature type="region of interest" description="Disordered" evidence="1">
    <location>
        <begin position="220"/>
        <end position="240"/>
    </location>
</feature>
<feature type="compositionally biased region" description="Low complexity" evidence="1">
    <location>
        <begin position="220"/>
        <end position="231"/>
    </location>
</feature>
<keyword evidence="3" id="KW-1185">Reference proteome</keyword>
<accession>A0A2J5HPP0</accession>